<feature type="transmembrane region" description="Helical" evidence="8">
    <location>
        <begin position="112"/>
        <end position="136"/>
    </location>
</feature>
<dbReference type="CDD" id="cd17394">
    <property type="entry name" value="MFS_FucP_like"/>
    <property type="match status" value="1"/>
</dbReference>
<dbReference type="SUPFAM" id="SSF103473">
    <property type="entry name" value="MFS general substrate transporter"/>
    <property type="match status" value="1"/>
</dbReference>
<evidence type="ECO:0000256" key="1">
    <source>
        <dbReference type="ARBA" id="ARBA00003321"/>
    </source>
</evidence>
<dbReference type="InterPro" id="IPR005964">
    <property type="entry name" value="Glc/Gal_transptr_bac"/>
</dbReference>
<sequence length="439" mass="47957">MSATTLKTVGSLTKKETNISIGIIALLFFIFGFLSWINAILIPYFKIACELTHFQSYLVAFAFYIAYFVMSVPSSYLLKAVGFKKGMMVGFLALAVGAFIFIPAAMTRTYELFLMGLFTIGVGLAILQTAANPYITILGPKERAAQRISIMGICNKFAGILAPLLFAAAVLRPTDQAMFDSLAEMTDTDRSAALDELIRRVIVPYAVVGCAMLLIGLGVRYSPLPEINTDEESEEVAETNNGKTSIFQFPHLVLGAVAIFIHVGAQVISIDTIINYAGSMGISLVEAKVFPSYTLAMAIIGYFLGIAVTPRYISQTTLLRIVTVLGAVLSLLIVYAKGEVTFLGHTADISIWFITLLGISNSLTWAGIWPLALDGLGRFTKVGASLMIMGLCGNAILPMIYGYFADGYGLREAYWVLFPCYLYLVYYAVYGHKIRKWSL</sequence>
<dbReference type="PANTHER" id="PTHR43702:SF12">
    <property type="entry name" value="N-ACETYL GLUCOSAMINE TRANSPORTER NAGP"/>
    <property type="match status" value="1"/>
</dbReference>
<dbReference type="Pfam" id="PF07690">
    <property type="entry name" value="MFS_1"/>
    <property type="match status" value="1"/>
</dbReference>
<evidence type="ECO:0000313" key="10">
    <source>
        <dbReference type="Proteomes" id="UP000606494"/>
    </source>
</evidence>
<proteinExistence type="inferred from homology"/>
<dbReference type="InterPro" id="IPR050375">
    <property type="entry name" value="MFS_TsgA-like"/>
</dbReference>
<feature type="transmembrane region" description="Helical" evidence="8">
    <location>
        <begin position="89"/>
        <end position="106"/>
    </location>
</feature>
<feature type="transmembrane region" description="Helical" evidence="8">
    <location>
        <begin position="290"/>
        <end position="310"/>
    </location>
</feature>
<protein>
    <submittedName>
        <fullName evidence="9">Sugar MFS transporter</fullName>
    </submittedName>
</protein>
<evidence type="ECO:0000256" key="6">
    <source>
        <dbReference type="ARBA" id="ARBA00022989"/>
    </source>
</evidence>
<name>A0ABR7Y2M7_9SPHI</name>
<keyword evidence="6 8" id="KW-1133">Transmembrane helix</keyword>
<evidence type="ECO:0000256" key="3">
    <source>
        <dbReference type="ARBA" id="ARBA00009120"/>
    </source>
</evidence>
<evidence type="ECO:0000256" key="4">
    <source>
        <dbReference type="ARBA" id="ARBA00022475"/>
    </source>
</evidence>
<comment type="function">
    <text evidence="1">Intake of glucose and galactose.</text>
</comment>
<dbReference type="Gene3D" id="1.20.1250.20">
    <property type="entry name" value="MFS general substrate transporter like domains"/>
    <property type="match status" value="2"/>
</dbReference>
<keyword evidence="5 8" id="KW-0812">Transmembrane</keyword>
<dbReference type="RefSeq" id="WP_190308711.1">
    <property type="nucleotide sequence ID" value="NZ_JACNYK010000002.1"/>
</dbReference>
<dbReference type="PANTHER" id="PTHR43702">
    <property type="entry name" value="L-FUCOSE-PROTON SYMPORTER"/>
    <property type="match status" value="1"/>
</dbReference>
<feature type="transmembrane region" description="Helical" evidence="8">
    <location>
        <begin position="21"/>
        <end position="45"/>
    </location>
</feature>
<dbReference type="EMBL" id="JACNYK010000002">
    <property type="protein sequence ID" value="MBD1425556.1"/>
    <property type="molecule type" value="Genomic_DNA"/>
</dbReference>
<reference evidence="9 10" key="1">
    <citation type="submission" date="2020-08" db="EMBL/GenBank/DDBJ databases">
        <title>Sphingobacterium sp. DN00404 isolated from aquaculture water.</title>
        <authorList>
            <person name="Zhang M."/>
        </authorList>
    </citation>
    <scope>NUCLEOTIDE SEQUENCE [LARGE SCALE GENOMIC DNA]</scope>
    <source>
        <strain evidence="9 10">KCTC 32294</strain>
    </source>
</reference>
<feature type="transmembrane region" description="Helical" evidence="8">
    <location>
        <begin position="384"/>
        <end position="401"/>
    </location>
</feature>
<evidence type="ECO:0000256" key="7">
    <source>
        <dbReference type="ARBA" id="ARBA00023136"/>
    </source>
</evidence>
<evidence type="ECO:0000313" key="9">
    <source>
        <dbReference type="EMBL" id="MBD1425556.1"/>
    </source>
</evidence>
<comment type="similarity">
    <text evidence="3">Belongs to the major facilitator superfamily. FHS transporter (TC 2.A.1.7) family.</text>
</comment>
<feature type="transmembrane region" description="Helical" evidence="8">
    <location>
        <begin position="57"/>
        <end position="77"/>
    </location>
</feature>
<organism evidence="9 10">
    <name type="scientific">Sphingobacterium arenae</name>
    <dbReference type="NCBI Taxonomy" id="1280598"/>
    <lineage>
        <taxon>Bacteria</taxon>
        <taxon>Pseudomonadati</taxon>
        <taxon>Bacteroidota</taxon>
        <taxon>Sphingobacteriia</taxon>
        <taxon>Sphingobacteriales</taxon>
        <taxon>Sphingobacteriaceae</taxon>
        <taxon>Sphingobacterium</taxon>
    </lineage>
</organism>
<keyword evidence="4" id="KW-1003">Cell membrane</keyword>
<feature type="transmembrane region" description="Helical" evidence="8">
    <location>
        <begin position="317"/>
        <end position="337"/>
    </location>
</feature>
<comment type="caution">
    <text evidence="9">The sequence shown here is derived from an EMBL/GenBank/DDBJ whole genome shotgun (WGS) entry which is preliminary data.</text>
</comment>
<dbReference type="InterPro" id="IPR036259">
    <property type="entry name" value="MFS_trans_sf"/>
</dbReference>
<evidence type="ECO:0000256" key="8">
    <source>
        <dbReference type="SAM" id="Phobius"/>
    </source>
</evidence>
<keyword evidence="10" id="KW-1185">Reference proteome</keyword>
<feature type="transmembrane region" description="Helical" evidence="8">
    <location>
        <begin position="252"/>
        <end position="270"/>
    </location>
</feature>
<feature type="transmembrane region" description="Helical" evidence="8">
    <location>
        <begin position="148"/>
        <end position="171"/>
    </location>
</feature>
<feature type="transmembrane region" description="Helical" evidence="8">
    <location>
        <begin position="349"/>
        <end position="372"/>
    </location>
</feature>
<feature type="transmembrane region" description="Helical" evidence="8">
    <location>
        <begin position="202"/>
        <end position="219"/>
    </location>
</feature>
<dbReference type="InterPro" id="IPR011701">
    <property type="entry name" value="MFS"/>
</dbReference>
<comment type="subcellular location">
    <subcellularLocation>
        <location evidence="2">Cell inner membrane</location>
        <topology evidence="2">Multi-pass membrane protein</topology>
    </subcellularLocation>
</comment>
<dbReference type="Proteomes" id="UP000606494">
    <property type="component" value="Unassembled WGS sequence"/>
</dbReference>
<evidence type="ECO:0000256" key="2">
    <source>
        <dbReference type="ARBA" id="ARBA00004429"/>
    </source>
</evidence>
<feature type="transmembrane region" description="Helical" evidence="8">
    <location>
        <begin position="413"/>
        <end position="430"/>
    </location>
</feature>
<keyword evidence="7 8" id="KW-0472">Membrane</keyword>
<dbReference type="NCBIfam" id="TIGR01272">
    <property type="entry name" value="gluP"/>
    <property type="match status" value="1"/>
</dbReference>
<accession>A0ABR7Y2M7</accession>
<evidence type="ECO:0000256" key="5">
    <source>
        <dbReference type="ARBA" id="ARBA00022692"/>
    </source>
</evidence>
<gene>
    <name evidence="9" type="ORF">H8B17_08190</name>
</gene>